<keyword evidence="14 17" id="KW-1035">Host cytoplasm</keyword>
<keyword evidence="7 17" id="KW-0519">Myristate</keyword>
<dbReference type="EMBL" id="KU978790">
    <property type="protein sequence ID" value="AMZ00394.1"/>
    <property type="molecule type" value="Genomic_RNA"/>
</dbReference>
<organismHost>
    <name type="scientific">Calomys callosus</name>
    <name type="common">Large vesper mouse</name>
    <dbReference type="NCBI Taxonomy" id="56210"/>
</organismHost>
<organism evidence="22">
    <name type="scientific">Machupo virus</name>
    <name type="common">MACV</name>
    <dbReference type="NCBI Taxonomy" id="3052317"/>
    <lineage>
        <taxon>Viruses</taxon>
        <taxon>Riboviria</taxon>
        <taxon>Orthornavirae</taxon>
        <taxon>Negarnaviricota</taxon>
        <taxon>Polyploviricotina</taxon>
        <taxon>Bunyaviricetes</taxon>
        <taxon>Hareavirales</taxon>
        <taxon>Arenaviridae</taxon>
        <taxon>Mammarenavirus</taxon>
    </lineage>
</organism>
<keyword evidence="12 17" id="KW-1043">Host membrane</keyword>
<dbReference type="GO" id="GO:0003723">
    <property type="term" value="F:RNA binding"/>
    <property type="evidence" value="ECO:0007669"/>
    <property type="project" value="UniProtKB-UniRule"/>
</dbReference>
<keyword evidence="13 17" id="KW-0472">Membrane</keyword>
<dbReference type="InterPro" id="IPR038485">
    <property type="entry name" value="Z_RING-type_Znf_sf"/>
</dbReference>
<evidence type="ECO:0000256" key="17">
    <source>
        <dbReference type="HAMAP-Rule" id="MF_04087"/>
    </source>
</evidence>
<evidence type="ECO:0000313" key="22">
    <source>
        <dbReference type="EMBL" id="AAY27819.1"/>
    </source>
</evidence>
<evidence type="ECO:0000256" key="3">
    <source>
        <dbReference type="ARBA" id="ARBA00022511"/>
    </source>
</evidence>
<reference evidence="22" key="1">
    <citation type="journal article" date="2009" name="Virus Res.">
        <title>Genetic diversity among Bolivian arenaviruses.</title>
        <authorList>
            <person name="Cajimat M.N."/>
            <person name="Milazzo M.L."/>
            <person name="Rollin P.E."/>
            <person name="Nichol S.T."/>
            <person name="Bowen M.D."/>
            <person name="Ksiazek T.G."/>
            <person name="Fulhorst C.F."/>
        </authorList>
    </citation>
    <scope>NUCLEOTIDE SEQUENCE</scope>
    <source>
        <strain evidence="22">9301012</strain>
    </source>
</reference>
<evidence type="ECO:0000256" key="18">
    <source>
        <dbReference type="PIRNR" id="PIRNR004030"/>
    </source>
</evidence>
<comment type="subunit">
    <text evidence="17">Interacts with protein NP; this interaction probably directs the encapsidated genome to budding sites. Interacts (via RING domain) with polymerase L; this interaction inhibits viral transcription and replication, Z partially blocks the product exit tunnel for the releasing nascent RNA product. Interacts with the glycoprotein complex; this interaction plays a role in virion budding. Interacts with host eIF4E; this interaction results in eIF4E reduced affinity for its substrate, the 5'-m7 G cap structure. Interacts (via late-budding domain) with host TSG101; this interaction is essential for budding and release of viral particles. Interacts with host RPLP0; this interaction may serve to load ribosome-like particles inside the virion. Interacts with host PML; this interaction induces PML bodies redistribution in the cytoplasm upon viral infection.</text>
</comment>
<reference evidence="23" key="2">
    <citation type="submission" date="2016-03" db="EMBL/GenBank/DDBJ databases">
        <authorList>
            <consortium name="Consortium for Microbial Forensics and Genomics (microFORGE)"/>
            <person name="Rossi S.L."/>
            <person name="Guerbois M."/>
            <person name="Forrester N.L."/>
            <person name="Ksiazek T."/>
            <person name="Lin D."/>
            <person name="Hari K."/>
            <person name="Weaver S.C."/>
        </authorList>
    </citation>
    <scope>NUCLEOTIDE SEQUENCE</scope>
    <source>
        <strain evidence="24">Calomys 9301012</strain>
        <strain evidence="23">SPB201004275</strain>
    </source>
</reference>
<dbReference type="EMBL" id="AY960328">
    <property type="protein sequence ID" value="AAY27819.1"/>
    <property type="molecule type" value="Genomic_RNA"/>
</dbReference>
<dbReference type="Gene3D" id="3.30.160.310">
    <property type="match status" value="1"/>
</dbReference>
<feature type="short sequence motif" description="PTAP/PSAP motif" evidence="17">
    <location>
        <begin position="89"/>
        <end position="92"/>
    </location>
</feature>
<feature type="region of interest" description="Disordered" evidence="20">
    <location>
        <begin position="1"/>
        <end position="22"/>
    </location>
</feature>
<proteinExistence type="inferred from homology"/>
<dbReference type="HAMAP" id="MF_04087">
    <property type="entry name" value="ARENA_Z"/>
    <property type="match status" value="1"/>
</dbReference>
<evidence type="ECO:0000256" key="12">
    <source>
        <dbReference type="ARBA" id="ARBA00022870"/>
    </source>
</evidence>
<dbReference type="InterPro" id="IPR003224">
    <property type="entry name" value="Z_RING_Znf"/>
</dbReference>
<keyword evidence="5 17" id="KW-1188">Viral release from host cell</keyword>
<feature type="initiator methionine" description="Removed; by host" evidence="17">
    <location>
        <position position="1"/>
    </location>
</feature>
<keyword evidence="9 17" id="KW-0863">Zinc-finger</keyword>
<comment type="PTM">
    <text evidence="17">Myristoylation is required for the role of RING finger protein Z in assembly and budding.</text>
</comment>
<evidence type="ECO:0000256" key="13">
    <source>
        <dbReference type="ARBA" id="ARBA00023136"/>
    </source>
</evidence>
<keyword evidence="6 17" id="KW-1198">Viral budding</keyword>
<organismHost>
    <name type="scientific">Chlorocebus aethiops</name>
    <name type="common">Green monkey</name>
    <name type="synonym">Cercopithecus aethiops</name>
    <dbReference type="NCBI Taxonomy" id="9534"/>
</organismHost>
<accession>A9JR39</accession>
<evidence type="ECO:0000313" key="23">
    <source>
        <dbReference type="EMBL" id="AMZ00386.1"/>
    </source>
</evidence>
<evidence type="ECO:0000259" key="21">
    <source>
        <dbReference type="Pfam" id="PF03854"/>
    </source>
</evidence>
<sequence>MGNCNKPPKRPPNTQTSAAQPSAEFRRTALPSLYGRYNCKCCWFADTNLITCNDHYLCLRCHQTMLRNSELCHICWKPLPTSITVPVEPSAPPPP</sequence>
<dbReference type="PIRSF" id="PIRSF004030">
    <property type="entry name" value="Z_ArenaV"/>
    <property type="match status" value="1"/>
</dbReference>
<dbReference type="GO" id="GO:0044423">
    <property type="term" value="C:virion component"/>
    <property type="evidence" value="ECO:0007669"/>
    <property type="project" value="UniProtKB-UniRule"/>
</dbReference>
<comment type="caution">
    <text evidence="17">Lacks conserved residue(s) required for the propagation of feature annotation.</text>
</comment>
<protein>
    <recommendedName>
        <fullName evidence="17 18">RING finger protein Z</fullName>
        <shortName evidence="17 18">Protein Z</shortName>
    </recommendedName>
    <alternativeName>
        <fullName evidence="17 18">Zinc-binding protein</fullName>
    </alternativeName>
</protein>
<dbReference type="GO" id="GO:0008270">
    <property type="term" value="F:zinc ion binding"/>
    <property type="evidence" value="ECO:0007669"/>
    <property type="project" value="UniProtKB-UniRule"/>
</dbReference>
<evidence type="ECO:0000256" key="6">
    <source>
        <dbReference type="ARBA" id="ARBA00022637"/>
    </source>
</evidence>
<comment type="domain">
    <text evidence="17">Late-budding domains (L domains) are short sequence motifs essential for viral particle budding. They recruit proteins of the host ESCRT machinery (Endosomal Sorting Complex Required for Transport) or ESCRT-associated proteins.</text>
</comment>
<feature type="lipid moiety-binding region" description="N-myristoyl glycine; by host" evidence="17 19">
    <location>
        <position position="2"/>
    </location>
</feature>
<feature type="domain" description="RING finger protein Z zinc finger" evidence="21">
    <location>
        <begin position="35"/>
        <end position="83"/>
    </location>
</feature>
<keyword evidence="8 17" id="KW-0479">Metal-binding</keyword>
<dbReference type="Pfam" id="PF03854">
    <property type="entry name" value="zf-P11"/>
    <property type="match status" value="1"/>
</dbReference>
<keyword evidence="15 17" id="KW-0449">Lipoprotein</keyword>
<evidence type="ECO:0000256" key="1">
    <source>
        <dbReference type="ARBA" id="ARBA00005503"/>
    </source>
</evidence>
<comment type="subcellular location">
    <subcellularLocation>
        <location evidence="17 18">Virion</location>
    </subcellularLocation>
    <subcellularLocation>
        <location evidence="17 18">Host cytoplasm</location>
        <location evidence="17 18">Host perinuclear region</location>
    </subcellularLocation>
    <subcellularLocation>
        <location evidence="17 18">Host cell membrane</location>
        <topology evidence="17">Lipid-anchor</topology>
        <orientation evidence="17">Cytoplasmic side</orientation>
    </subcellularLocation>
    <text evidence="17 18">Mainly perinuclear. During budding, associates at the inner side of the plasma membrane of infected cells.</text>
</comment>
<dbReference type="GO" id="GO:0044220">
    <property type="term" value="C:host cell perinuclear region of cytoplasm"/>
    <property type="evidence" value="ECO:0007669"/>
    <property type="project" value="UniProtKB-SubCell"/>
</dbReference>
<evidence type="ECO:0000256" key="10">
    <source>
        <dbReference type="ARBA" id="ARBA00022833"/>
    </source>
</evidence>
<dbReference type="GO" id="GO:0020002">
    <property type="term" value="C:host cell plasma membrane"/>
    <property type="evidence" value="ECO:0007669"/>
    <property type="project" value="UniProtKB-SubCell"/>
</dbReference>
<gene>
    <name evidence="17" type="primary">Z</name>
    <name evidence="24" type="ORF">AVI36_00001</name>
    <name evidence="23" type="ORF">VD90_00003</name>
</gene>
<evidence type="ECO:0000256" key="15">
    <source>
        <dbReference type="ARBA" id="ARBA00023288"/>
    </source>
</evidence>
<evidence type="ECO:0000256" key="8">
    <source>
        <dbReference type="ARBA" id="ARBA00022723"/>
    </source>
</evidence>
<name>A9JR39_MACHU</name>
<feature type="zinc finger region" description="RING-type; atypical" evidence="17">
    <location>
        <begin position="39"/>
        <end position="75"/>
    </location>
</feature>
<evidence type="ECO:0000256" key="4">
    <source>
        <dbReference type="ARBA" id="ARBA00022581"/>
    </source>
</evidence>
<feature type="chain" id="PRO_5040549903" description="RING finger protein Z" evidence="17">
    <location>
        <begin position="2"/>
        <end position="95"/>
    </location>
</feature>
<organismHost>
    <name type="scientific">Homo sapiens</name>
    <name type="common">Human</name>
    <dbReference type="NCBI Taxonomy" id="9606"/>
</organismHost>
<evidence type="ECO:0000256" key="19">
    <source>
        <dbReference type="PIRSR" id="PIRSR004030-1"/>
    </source>
</evidence>
<keyword evidence="10 17" id="KW-0862">Zinc</keyword>
<evidence type="ECO:0000256" key="11">
    <source>
        <dbReference type="ARBA" id="ARBA00022844"/>
    </source>
</evidence>
<evidence type="ECO:0000256" key="20">
    <source>
        <dbReference type="SAM" id="MobiDB-lite"/>
    </source>
</evidence>
<dbReference type="GO" id="GO:0046761">
    <property type="term" value="P:viral budding from plasma membrane"/>
    <property type="evidence" value="ECO:0007669"/>
    <property type="project" value="UniProtKB-UniRule"/>
</dbReference>
<dbReference type="InterPro" id="IPR024183">
    <property type="entry name" value="RING_finger_Z_arenaviridae"/>
</dbReference>
<evidence type="ECO:0000256" key="14">
    <source>
        <dbReference type="ARBA" id="ARBA00023200"/>
    </source>
</evidence>
<comment type="similarity">
    <text evidence="1 17 18">Belongs to the arenaviridae Z protein family.</text>
</comment>
<evidence type="ECO:0000313" key="24">
    <source>
        <dbReference type="EMBL" id="AMZ00394.1"/>
    </source>
</evidence>
<evidence type="ECO:0000256" key="5">
    <source>
        <dbReference type="ARBA" id="ARBA00022612"/>
    </source>
</evidence>
<keyword evidence="3 17" id="KW-1032">Host cell membrane</keyword>
<keyword evidence="2 17" id="KW-1187">Viral budding via the host ESCRT complexes</keyword>
<evidence type="ECO:0000256" key="7">
    <source>
        <dbReference type="ARBA" id="ARBA00022707"/>
    </source>
</evidence>
<comment type="function">
    <text evidence="16">Plays a crucial role in virion assembly and budding. Expressed late in the virus life cycle, it acts as an inhibitor of viral transcription and RNA synthesis by interacting with the viral polymerase L. Presumably recruits the NP encapsidated genome to cellular membranes at budding sites via direct interaction with NP. Plays critical roles in the final steps of viral release by interacting with host TSG101, a member of the vacuolar protein-sorting pathway and using other cellular host proteins involved in vesicle formation pathway. The budding of the virus progeny occurs after association of protein Z with the viral glycoprotein complex SSP-GP1-GP2 at the cell periphery, step that requires myristoylation of protein Z. Also selectively represses protein production by associating with host eIF4E. In cell-based minigenome assay, has an inhibitory effect on the ribonucleoprotein machinery (vRNP), which is responsible for the replication and transcription of the viral genome.</text>
</comment>
<evidence type="ECO:0000256" key="16">
    <source>
        <dbReference type="ARBA" id="ARBA00093315"/>
    </source>
</evidence>
<keyword evidence="11 17" id="KW-0946">Virion</keyword>
<keyword evidence="4 17" id="KW-0945">Host-virus interaction</keyword>
<dbReference type="GO" id="GO:0016020">
    <property type="term" value="C:membrane"/>
    <property type="evidence" value="ECO:0007669"/>
    <property type="project" value="UniProtKB-UniRule"/>
</dbReference>
<dbReference type="EMBL" id="KU978805">
    <property type="protein sequence ID" value="AMZ00386.1"/>
    <property type="molecule type" value="Genomic_RNA"/>
</dbReference>
<dbReference type="GO" id="GO:0039702">
    <property type="term" value="P:viral budding via host ESCRT complex"/>
    <property type="evidence" value="ECO:0007669"/>
    <property type="project" value="UniProtKB-UniRule"/>
</dbReference>
<evidence type="ECO:0000256" key="9">
    <source>
        <dbReference type="ARBA" id="ARBA00022771"/>
    </source>
</evidence>
<evidence type="ECO:0000256" key="2">
    <source>
        <dbReference type="ARBA" id="ARBA00022462"/>
    </source>
</evidence>